<feature type="signal peptide" evidence="2">
    <location>
        <begin position="1"/>
        <end position="21"/>
    </location>
</feature>
<dbReference type="OrthoDB" id="1937352at2759"/>
<dbReference type="PROSITE" id="PS51257">
    <property type="entry name" value="PROKAR_LIPOPROTEIN"/>
    <property type="match status" value="1"/>
</dbReference>
<reference evidence="3" key="1">
    <citation type="submission" date="2022-05" db="EMBL/GenBank/DDBJ databases">
        <title>The Musa troglodytarum L. genome provides insights into the mechanism of non-climacteric behaviour and enrichment of carotenoids.</title>
        <authorList>
            <person name="Wang J."/>
        </authorList>
    </citation>
    <scope>NUCLEOTIDE SEQUENCE</scope>
    <source>
        <tissue evidence="3">Leaf</tissue>
    </source>
</reference>
<organism evidence="3 4">
    <name type="scientific">Musa troglodytarum</name>
    <name type="common">fe'i banana</name>
    <dbReference type="NCBI Taxonomy" id="320322"/>
    <lineage>
        <taxon>Eukaryota</taxon>
        <taxon>Viridiplantae</taxon>
        <taxon>Streptophyta</taxon>
        <taxon>Embryophyta</taxon>
        <taxon>Tracheophyta</taxon>
        <taxon>Spermatophyta</taxon>
        <taxon>Magnoliopsida</taxon>
        <taxon>Liliopsida</taxon>
        <taxon>Zingiberales</taxon>
        <taxon>Musaceae</taxon>
        <taxon>Musa</taxon>
    </lineage>
</organism>
<evidence type="ECO:0000313" key="3">
    <source>
        <dbReference type="EMBL" id="URD94194.1"/>
    </source>
</evidence>
<keyword evidence="4" id="KW-1185">Reference proteome</keyword>
<sequence length="74" mass="8039">MGHRYRVAILVASLAVVLVAAGCRETSTTGMYDADYRGPETHSSLPPPEPPRTDPKNSPSRRRDGGRTRIPVHG</sequence>
<keyword evidence="2" id="KW-0732">Signal</keyword>
<dbReference type="EMBL" id="CP097505">
    <property type="protein sequence ID" value="URD94194.1"/>
    <property type="molecule type" value="Genomic_DNA"/>
</dbReference>
<dbReference type="Proteomes" id="UP001055439">
    <property type="component" value="Chromosome 3"/>
</dbReference>
<dbReference type="AlphaFoldDB" id="A0A9E7FE01"/>
<protein>
    <recommendedName>
        <fullName evidence="5">Lipoprotein</fullName>
    </recommendedName>
</protein>
<evidence type="ECO:0000256" key="1">
    <source>
        <dbReference type="SAM" id="MobiDB-lite"/>
    </source>
</evidence>
<evidence type="ECO:0008006" key="5">
    <source>
        <dbReference type="Google" id="ProtNLM"/>
    </source>
</evidence>
<gene>
    <name evidence="3" type="ORF">MUK42_01769</name>
</gene>
<feature type="compositionally biased region" description="Basic and acidic residues" evidence="1">
    <location>
        <begin position="51"/>
        <end position="67"/>
    </location>
</feature>
<evidence type="ECO:0000256" key="2">
    <source>
        <dbReference type="SAM" id="SignalP"/>
    </source>
</evidence>
<accession>A0A9E7FE01</accession>
<proteinExistence type="predicted"/>
<name>A0A9E7FE01_9LILI</name>
<evidence type="ECO:0000313" key="4">
    <source>
        <dbReference type="Proteomes" id="UP001055439"/>
    </source>
</evidence>
<feature type="region of interest" description="Disordered" evidence="1">
    <location>
        <begin position="27"/>
        <end position="74"/>
    </location>
</feature>
<feature type="chain" id="PRO_5038386658" description="Lipoprotein" evidence="2">
    <location>
        <begin position="22"/>
        <end position="74"/>
    </location>
</feature>